<feature type="binding site" evidence="12">
    <location>
        <position position="90"/>
    </location>
    <ligand>
        <name>Mg(2+)</name>
        <dbReference type="ChEBI" id="CHEBI:18420"/>
        <label>2</label>
    </ligand>
</feature>
<dbReference type="GO" id="GO:0046872">
    <property type="term" value="F:metal ion binding"/>
    <property type="evidence" value="ECO:0007669"/>
    <property type="project" value="UniProtKB-KW"/>
</dbReference>
<feature type="binding site" evidence="12">
    <location>
        <position position="93"/>
    </location>
    <ligand>
        <name>Mg(2+)</name>
        <dbReference type="ChEBI" id="CHEBI:18420"/>
        <label>2</label>
    </ligand>
</feature>
<keyword evidence="14" id="KW-1185">Reference proteome</keyword>
<dbReference type="PROSITE" id="PS00629">
    <property type="entry name" value="IMP_1"/>
    <property type="match status" value="1"/>
</dbReference>
<keyword evidence="6 12" id="KW-0479">Metal-binding</keyword>
<evidence type="ECO:0000256" key="5">
    <source>
        <dbReference type="ARBA" id="ARBA00022605"/>
    </source>
</evidence>
<dbReference type="Gene3D" id="3.30.540.10">
    <property type="entry name" value="Fructose-1,6-Bisphosphatase, subunit A, domain 1"/>
    <property type="match status" value="1"/>
</dbReference>
<evidence type="ECO:0000313" key="13">
    <source>
        <dbReference type="EMBL" id="KAA6116340.1"/>
    </source>
</evidence>
<evidence type="ECO:0000256" key="6">
    <source>
        <dbReference type="ARBA" id="ARBA00022723"/>
    </source>
</evidence>
<dbReference type="RefSeq" id="WP_149318460.1">
    <property type="nucleotide sequence ID" value="NZ_CP080294.1"/>
</dbReference>
<comment type="cofactor">
    <cofactor evidence="1 12">
        <name>Mg(2+)</name>
        <dbReference type="ChEBI" id="CHEBI:18420"/>
    </cofactor>
</comment>
<evidence type="ECO:0000256" key="4">
    <source>
        <dbReference type="ARBA" id="ARBA00013085"/>
    </source>
</evidence>
<dbReference type="SUPFAM" id="SSF56655">
    <property type="entry name" value="Carbohydrate phosphatase"/>
    <property type="match status" value="1"/>
</dbReference>
<feature type="binding site" evidence="12">
    <location>
        <position position="214"/>
    </location>
    <ligand>
        <name>Mg(2+)</name>
        <dbReference type="ChEBI" id="CHEBI:18420"/>
        <label>1</label>
        <note>catalytic</note>
    </ligand>
</feature>
<evidence type="ECO:0000256" key="3">
    <source>
        <dbReference type="ARBA" id="ARBA00009759"/>
    </source>
</evidence>
<comment type="catalytic activity">
    <reaction evidence="10">
        <text>L-histidinol phosphate + H2O = L-histidinol + phosphate</text>
        <dbReference type="Rhea" id="RHEA:14465"/>
        <dbReference type="ChEBI" id="CHEBI:15377"/>
        <dbReference type="ChEBI" id="CHEBI:43474"/>
        <dbReference type="ChEBI" id="CHEBI:57699"/>
        <dbReference type="ChEBI" id="CHEBI:57980"/>
        <dbReference type="EC" id="3.1.3.15"/>
    </reaction>
</comment>
<feature type="binding site" evidence="12">
    <location>
        <position position="74"/>
    </location>
    <ligand>
        <name>Mg(2+)</name>
        <dbReference type="ChEBI" id="CHEBI:18420"/>
        <label>1</label>
        <note>catalytic</note>
    </ligand>
</feature>
<dbReference type="Gene3D" id="3.40.190.80">
    <property type="match status" value="1"/>
</dbReference>
<evidence type="ECO:0000313" key="14">
    <source>
        <dbReference type="Proteomes" id="UP000324324"/>
    </source>
</evidence>
<gene>
    <name evidence="13" type="primary">hisN</name>
    <name evidence="13" type="ORF">F1599_24775</name>
</gene>
<dbReference type="EMBL" id="VWRN01000072">
    <property type="protein sequence ID" value="KAA6116340.1"/>
    <property type="molecule type" value="Genomic_DNA"/>
</dbReference>
<keyword evidence="8 12" id="KW-0460">Magnesium</keyword>
<evidence type="ECO:0000256" key="11">
    <source>
        <dbReference type="NCBIfam" id="TIGR02067"/>
    </source>
</evidence>
<dbReference type="InterPro" id="IPR051090">
    <property type="entry name" value="Inositol_monoP_superfamily"/>
</dbReference>
<comment type="similarity">
    <text evidence="3">Belongs to the inositol monophosphatase superfamily.</text>
</comment>
<dbReference type="EC" id="3.1.3.15" evidence="4 11"/>
<dbReference type="Proteomes" id="UP000324324">
    <property type="component" value="Unassembled WGS sequence"/>
</dbReference>
<feature type="binding site" evidence="12">
    <location>
        <position position="92"/>
    </location>
    <ligand>
        <name>Mg(2+)</name>
        <dbReference type="ChEBI" id="CHEBI:18420"/>
        <label>1</label>
        <note>catalytic</note>
    </ligand>
</feature>
<dbReference type="Pfam" id="PF00459">
    <property type="entry name" value="Inositol_P"/>
    <property type="match status" value="1"/>
</dbReference>
<dbReference type="GO" id="GO:0000105">
    <property type="term" value="P:L-histidine biosynthetic process"/>
    <property type="evidence" value="ECO:0007669"/>
    <property type="project" value="UniProtKB-UniRule"/>
</dbReference>
<evidence type="ECO:0000256" key="9">
    <source>
        <dbReference type="ARBA" id="ARBA00023102"/>
    </source>
</evidence>
<evidence type="ECO:0000256" key="1">
    <source>
        <dbReference type="ARBA" id="ARBA00001946"/>
    </source>
</evidence>
<sequence length="261" mass="28262">MPLPAERLNEYLDFAHRLADAAAAQSLPLFRTHAEVQDKGGRRFDPVTAADQAAETAMRELIAATYPDHGIHGEEHERIEGTSPLTWVLDPIDGTRAFITGLPLWGTLIALNDGDRPVLGVMDQPFTGERFVGTCDAAWLGRTPLRTRPCASLADAKLMCTTPEMFGDEPERKAFRCVADRARLLRYGGDCYAYCMVAAGHVDAVVEAGLQPYDVQALIPIVEGAGGIITSWTGDDPQHGGRVVACGDRRLHAEILAALAE</sequence>
<evidence type="ECO:0000256" key="7">
    <source>
        <dbReference type="ARBA" id="ARBA00022801"/>
    </source>
</evidence>
<dbReference type="PANTHER" id="PTHR43200:SF6">
    <property type="entry name" value="3'(2'),5'-BISPHOSPHATE NUCLEOTIDASE"/>
    <property type="match status" value="1"/>
</dbReference>
<dbReference type="UniPathway" id="UPA00031">
    <property type="reaction ID" value="UER00013"/>
</dbReference>
<name>A0A5M8A2Q3_9BURK</name>
<dbReference type="PRINTS" id="PR00377">
    <property type="entry name" value="IMPHPHTASES"/>
</dbReference>
<evidence type="ECO:0000256" key="12">
    <source>
        <dbReference type="PIRSR" id="PIRSR600760-2"/>
    </source>
</evidence>
<dbReference type="AlphaFoldDB" id="A0A5M8A2Q3"/>
<evidence type="ECO:0000256" key="10">
    <source>
        <dbReference type="ARBA" id="ARBA00049158"/>
    </source>
</evidence>
<dbReference type="InterPro" id="IPR000760">
    <property type="entry name" value="Inositol_monophosphatase-like"/>
</dbReference>
<comment type="pathway">
    <text evidence="2">Amino-acid biosynthesis; L-histidine biosynthesis; L-histidine from 5-phospho-alpha-D-ribose 1-diphosphate: step 8/9.</text>
</comment>
<dbReference type="NCBIfam" id="TIGR02067">
    <property type="entry name" value="his_9_HisN"/>
    <property type="match status" value="1"/>
</dbReference>
<accession>A0A5M8A2Q3</accession>
<proteinExistence type="inferred from homology"/>
<evidence type="ECO:0000256" key="8">
    <source>
        <dbReference type="ARBA" id="ARBA00022842"/>
    </source>
</evidence>
<dbReference type="FunFam" id="3.30.540.10:FF:000030">
    <property type="entry name" value="Inositol monophosphatase"/>
    <property type="match status" value="1"/>
</dbReference>
<dbReference type="InterPro" id="IPR011809">
    <property type="entry name" value="His_9_proposed"/>
</dbReference>
<keyword evidence="9" id="KW-0368">Histidine biosynthesis</keyword>
<keyword evidence="5" id="KW-0028">Amino-acid biosynthesis</keyword>
<dbReference type="GO" id="GO:0004401">
    <property type="term" value="F:histidinol-phosphatase activity"/>
    <property type="evidence" value="ECO:0007669"/>
    <property type="project" value="UniProtKB-UniRule"/>
</dbReference>
<dbReference type="CDD" id="cd01641">
    <property type="entry name" value="Bacterial_IMPase_like_1"/>
    <property type="match status" value="1"/>
</dbReference>
<keyword evidence="7 13" id="KW-0378">Hydrolase</keyword>
<reference evidence="13 14" key="1">
    <citation type="submission" date="2019-09" db="EMBL/GenBank/DDBJ databases">
        <title>Isolation of a novel species in the genus Cupriavidus from patients with sepsis using whole genome sequencing.</title>
        <authorList>
            <person name="Kweon O.J."/>
            <person name="Lee M.-K."/>
        </authorList>
    </citation>
    <scope>NUCLEOTIDE SEQUENCE [LARGE SCALE GENOMIC DNA]</scope>
    <source>
        <strain evidence="13 14">MKL-01</strain>
    </source>
</reference>
<protein>
    <recommendedName>
        <fullName evidence="4 11">Histidinol-phosphatase</fullName>
        <ecNumber evidence="4 11">3.1.3.15</ecNumber>
    </recommendedName>
</protein>
<comment type="caution">
    <text evidence="13">The sequence shown here is derived from an EMBL/GenBank/DDBJ whole genome shotgun (WGS) entry which is preliminary data.</text>
</comment>
<evidence type="ECO:0000256" key="2">
    <source>
        <dbReference type="ARBA" id="ARBA00004970"/>
    </source>
</evidence>
<dbReference type="PANTHER" id="PTHR43200">
    <property type="entry name" value="PHOSPHATASE"/>
    <property type="match status" value="1"/>
</dbReference>
<organism evidence="13 14">
    <name type="scientific">Cupriavidus cauae</name>
    <dbReference type="NCBI Taxonomy" id="2608999"/>
    <lineage>
        <taxon>Bacteria</taxon>
        <taxon>Pseudomonadati</taxon>
        <taxon>Pseudomonadota</taxon>
        <taxon>Betaproteobacteria</taxon>
        <taxon>Burkholderiales</taxon>
        <taxon>Burkholderiaceae</taxon>
        <taxon>Cupriavidus</taxon>
    </lineage>
</organism>
<dbReference type="InterPro" id="IPR020583">
    <property type="entry name" value="Inositol_monoP_metal-BS"/>
</dbReference>